<dbReference type="Pfam" id="PF22597">
    <property type="entry name" value="DYN_lid"/>
    <property type="match status" value="1"/>
</dbReference>
<dbReference type="InterPro" id="IPR026983">
    <property type="entry name" value="DHC"/>
</dbReference>
<feature type="region of interest" description="Disordered" evidence="1">
    <location>
        <begin position="86"/>
        <end position="106"/>
    </location>
</feature>
<dbReference type="GO" id="GO:0051959">
    <property type="term" value="F:dynein light intermediate chain binding"/>
    <property type="evidence" value="ECO:0007669"/>
    <property type="project" value="InterPro"/>
</dbReference>
<dbReference type="PANTHER" id="PTHR46532">
    <property type="entry name" value="MALE FERTILITY FACTOR KL5"/>
    <property type="match status" value="1"/>
</dbReference>
<proteinExistence type="predicted"/>
<dbReference type="PANTHER" id="PTHR46532:SF13">
    <property type="entry name" value="CYTOPLASMIC DYNEIN 1 HEAVY CHAIN 1"/>
    <property type="match status" value="1"/>
</dbReference>
<dbReference type="EMBL" id="HBUE01045338">
    <property type="protein sequence ID" value="CAG6462392.1"/>
    <property type="molecule type" value="Transcribed_RNA"/>
</dbReference>
<dbReference type="EMBL" id="HBUE01045330">
    <property type="protein sequence ID" value="CAG6462381.1"/>
    <property type="molecule type" value="Transcribed_RNA"/>
</dbReference>
<dbReference type="EMBL" id="HBUE01045336">
    <property type="protein sequence ID" value="CAG6462389.1"/>
    <property type="molecule type" value="Transcribed_RNA"/>
</dbReference>
<evidence type="ECO:0000313" key="3">
    <source>
        <dbReference type="EMBL" id="CAG6462381.1"/>
    </source>
</evidence>
<accession>A0A8D8AYQ4</accession>
<dbReference type="EMBL" id="HBUE01045339">
    <property type="protein sequence ID" value="CAG6462395.1"/>
    <property type="molecule type" value="Transcribed_RNA"/>
</dbReference>
<dbReference type="AlphaFoldDB" id="A0A8D8AYQ4"/>
<dbReference type="GO" id="GO:0045505">
    <property type="term" value="F:dynein intermediate chain binding"/>
    <property type="evidence" value="ECO:0007669"/>
    <property type="project" value="InterPro"/>
</dbReference>
<name>A0A8D8AYQ4_CULPI</name>
<feature type="domain" description="Dynein 2 heavy chain 1 cytoplasmic ATPase lid" evidence="2">
    <location>
        <begin position="1"/>
        <end position="70"/>
    </location>
</feature>
<dbReference type="Gene3D" id="1.20.920.30">
    <property type="match status" value="1"/>
</dbReference>
<reference evidence="3" key="1">
    <citation type="submission" date="2021-05" db="EMBL/GenBank/DDBJ databases">
        <authorList>
            <person name="Alioto T."/>
            <person name="Alioto T."/>
            <person name="Gomez Garrido J."/>
        </authorList>
    </citation>
    <scope>NUCLEOTIDE SEQUENCE</scope>
</reference>
<dbReference type="EMBL" id="HBUE01045332">
    <property type="protein sequence ID" value="CAG6462385.1"/>
    <property type="molecule type" value="Transcribed_RNA"/>
</dbReference>
<evidence type="ECO:0000259" key="2">
    <source>
        <dbReference type="Pfam" id="PF22597"/>
    </source>
</evidence>
<dbReference type="GO" id="GO:0007018">
    <property type="term" value="P:microtubule-based movement"/>
    <property type="evidence" value="ECO:0007669"/>
    <property type="project" value="InterPro"/>
</dbReference>
<protein>
    <submittedName>
        <fullName evidence="3">Dynein heavy chain, cytoplasmic</fullName>
    </submittedName>
</protein>
<dbReference type="GO" id="GO:0005858">
    <property type="term" value="C:axonemal dynein complex"/>
    <property type="evidence" value="ECO:0007669"/>
    <property type="project" value="TreeGrafter"/>
</dbReference>
<sequence>MVEFYLSSQDRFTQDTQPHYVNSPLEMTRWVRGISEAIRPPDNLAVEGLVRLWAHEALRLFQDRLVEESEHRWTNENMDLVAMKHFPRLDREKTPGQPGRAARLRQGAVESVLRGRAGRAAGAF</sequence>
<dbReference type="InterPro" id="IPR054354">
    <property type="entry name" value="DYNC2H1-like_lid"/>
</dbReference>
<evidence type="ECO:0000256" key="1">
    <source>
        <dbReference type="SAM" id="MobiDB-lite"/>
    </source>
</evidence>
<organism evidence="3">
    <name type="scientific">Culex pipiens</name>
    <name type="common">House mosquito</name>
    <dbReference type="NCBI Taxonomy" id="7175"/>
    <lineage>
        <taxon>Eukaryota</taxon>
        <taxon>Metazoa</taxon>
        <taxon>Ecdysozoa</taxon>
        <taxon>Arthropoda</taxon>
        <taxon>Hexapoda</taxon>
        <taxon>Insecta</taxon>
        <taxon>Pterygota</taxon>
        <taxon>Neoptera</taxon>
        <taxon>Endopterygota</taxon>
        <taxon>Diptera</taxon>
        <taxon>Nematocera</taxon>
        <taxon>Culicoidea</taxon>
        <taxon>Culicidae</taxon>
        <taxon>Culicinae</taxon>
        <taxon>Culicini</taxon>
        <taxon>Culex</taxon>
        <taxon>Culex</taxon>
    </lineage>
</organism>